<dbReference type="Proteomes" id="UP000028534">
    <property type="component" value="Unassembled WGS sequence"/>
</dbReference>
<evidence type="ECO:0000313" key="2">
    <source>
        <dbReference type="EMBL" id="KEZ16948.1"/>
    </source>
</evidence>
<feature type="transmembrane region" description="Helical" evidence="1">
    <location>
        <begin position="50"/>
        <end position="68"/>
    </location>
</feature>
<protein>
    <submittedName>
        <fullName evidence="2">Uncharacterized protein</fullName>
    </submittedName>
</protein>
<dbReference type="AlphaFoldDB" id="A0A084EG56"/>
<organism evidence="2 3">
    <name type="scientific">Sphingobium yanoikuyae</name>
    <name type="common">Sphingomonas yanoikuyae</name>
    <dbReference type="NCBI Taxonomy" id="13690"/>
    <lineage>
        <taxon>Bacteria</taxon>
        <taxon>Pseudomonadati</taxon>
        <taxon>Pseudomonadota</taxon>
        <taxon>Alphaproteobacteria</taxon>
        <taxon>Sphingomonadales</taxon>
        <taxon>Sphingomonadaceae</taxon>
        <taxon>Sphingobium</taxon>
    </lineage>
</organism>
<comment type="caution">
    <text evidence="2">The sequence shown here is derived from an EMBL/GenBank/DDBJ whole genome shotgun (WGS) entry which is preliminary data.</text>
</comment>
<name>A0A084EG56_SPHYA</name>
<keyword evidence="1" id="KW-1133">Transmembrane helix</keyword>
<dbReference type="PATRIC" id="fig|13690.10.peg.3815"/>
<evidence type="ECO:0000313" key="3">
    <source>
        <dbReference type="Proteomes" id="UP000028534"/>
    </source>
</evidence>
<sequence length="69" mass="8280">MRNRVLVLTNEAARHPFRQRLPRHIFQLTDDVSSQARRRRDVAVSDDNDWKLFVLSFSAFFTAFYSFIF</sequence>
<evidence type="ECO:0000256" key="1">
    <source>
        <dbReference type="SAM" id="Phobius"/>
    </source>
</evidence>
<keyword evidence="1" id="KW-0812">Transmembrane</keyword>
<gene>
    <name evidence="2" type="ORF">CP98_03727</name>
</gene>
<dbReference type="RefSeq" id="WP_037521484.1">
    <property type="nucleotide sequence ID" value="NZ_DAMCJX010000054.1"/>
</dbReference>
<keyword evidence="1" id="KW-0472">Membrane</keyword>
<proteinExistence type="predicted"/>
<accession>A0A084EG56</accession>
<reference evidence="2 3" key="1">
    <citation type="submission" date="2014-03" db="EMBL/GenBank/DDBJ databases">
        <title>Genome sequence of Sphingobium yanoikuyae B1.</title>
        <authorList>
            <person name="Gan H.M."/>
            <person name="Gan H.Y."/>
            <person name="Savka M.A."/>
        </authorList>
    </citation>
    <scope>NUCLEOTIDE SEQUENCE [LARGE SCALE GENOMIC DNA]</scope>
    <source>
        <strain evidence="2 3">B1</strain>
    </source>
</reference>
<dbReference type="EMBL" id="JGVR01000025">
    <property type="protein sequence ID" value="KEZ16948.1"/>
    <property type="molecule type" value="Genomic_DNA"/>
</dbReference>
<dbReference type="eggNOG" id="ENOG5030RQQ">
    <property type="taxonomic scope" value="Bacteria"/>
</dbReference>